<dbReference type="EMBL" id="CP119915">
    <property type="protein sequence ID" value="WFD21241.1"/>
    <property type="molecule type" value="Genomic_DNA"/>
</dbReference>
<evidence type="ECO:0000256" key="11">
    <source>
        <dbReference type="ARBA" id="ARBA00022801"/>
    </source>
</evidence>
<evidence type="ECO:0000256" key="8">
    <source>
        <dbReference type="ARBA" id="ARBA00022622"/>
    </source>
</evidence>
<dbReference type="GO" id="GO:0046872">
    <property type="term" value="F:metal ion binding"/>
    <property type="evidence" value="ECO:0007669"/>
    <property type="project" value="UniProtKB-KW"/>
</dbReference>
<evidence type="ECO:0000256" key="19">
    <source>
        <dbReference type="ARBA" id="ARBA00023326"/>
    </source>
</evidence>
<evidence type="ECO:0000256" key="13">
    <source>
        <dbReference type="ARBA" id="ARBA00023136"/>
    </source>
</evidence>
<comment type="subcellular location">
    <subcellularLocation>
        <location evidence="3">Cell membrane</location>
        <topology evidence="3">Lipid-anchor</topology>
        <topology evidence="3">GPI-anchor</topology>
    </subcellularLocation>
    <subcellularLocation>
        <location evidence="2">Secreted</location>
        <location evidence="2">Cell wall</location>
    </subcellularLocation>
</comment>
<dbReference type="InterPro" id="IPR011330">
    <property type="entry name" value="Glyco_hydro/deAcase_b/a-brl"/>
</dbReference>
<dbReference type="Proteomes" id="UP001220961">
    <property type="component" value="Chromosome 8"/>
</dbReference>
<keyword evidence="9" id="KW-0479">Metal-binding</keyword>
<dbReference type="GO" id="GO:0071555">
    <property type="term" value="P:cell wall organization"/>
    <property type="evidence" value="ECO:0007669"/>
    <property type="project" value="UniProtKB-KW"/>
</dbReference>
<reference evidence="26" key="1">
    <citation type="submission" date="2023-03" db="EMBL/GenBank/DDBJ databases">
        <title>Mating type loci evolution in Malassezia.</title>
        <authorList>
            <person name="Coelho M.A."/>
        </authorList>
    </citation>
    <scope>NUCLEOTIDE SEQUENCE</scope>
    <source>
        <strain evidence="26">CBS 10434</strain>
    </source>
</reference>
<dbReference type="GO" id="GO:0000272">
    <property type="term" value="P:polysaccharide catabolic process"/>
    <property type="evidence" value="ECO:0007669"/>
    <property type="project" value="UniProtKB-KW"/>
</dbReference>
<dbReference type="GO" id="GO:0098552">
    <property type="term" value="C:side of membrane"/>
    <property type="evidence" value="ECO:0007669"/>
    <property type="project" value="UniProtKB-KW"/>
</dbReference>
<evidence type="ECO:0000256" key="22">
    <source>
        <dbReference type="SAM" id="MobiDB-lite"/>
    </source>
</evidence>
<dbReference type="GO" id="GO:0005886">
    <property type="term" value="C:plasma membrane"/>
    <property type="evidence" value="ECO:0007669"/>
    <property type="project" value="UniProtKB-SubCell"/>
</dbReference>
<dbReference type="InterPro" id="IPR050248">
    <property type="entry name" value="Polysacc_deacetylase_ArnD"/>
</dbReference>
<dbReference type="InterPro" id="IPR002509">
    <property type="entry name" value="NODB_dom"/>
</dbReference>
<comment type="catalytic activity">
    <reaction evidence="21">
        <text>[(1-&gt;4)-N-acetyl-beta-D-glucosaminyl](n) + n H2O = chitosan + n acetate</text>
        <dbReference type="Rhea" id="RHEA:10464"/>
        <dbReference type="Rhea" id="RHEA-COMP:9593"/>
        <dbReference type="Rhea" id="RHEA-COMP:9597"/>
        <dbReference type="ChEBI" id="CHEBI:15377"/>
        <dbReference type="ChEBI" id="CHEBI:17029"/>
        <dbReference type="ChEBI" id="CHEBI:30089"/>
        <dbReference type="ChEBI" id="CHEBI:57704"/>
        <dbReference type="EC" id="3.5.1.41"/>
    </reaction>
    <physiologicalReaction direction="left-to-right" evidence="21">
        <dbReference type="Rhea" id="RHEA:10465"/>
    </physiologicalReaction>
</comment>
<keyword evidence="27" id="KW-1185">Reference proteome</keyword>
<keyword evidence="19" id="KW-0624">Polysaccharide degradation</keyword>
<evidence type="ECO:0000256" key="21">
    <source>
        <dbReference type="ARBA" id="ARBA00048494"/>
    </source>
</evidence>
<keyword evidence="7" id="KW-0964">Secreted</keyword>
<keyword evidence="8" id="KW-0336">GPI-anchor</keyword>
<proteinExistence type="inferred from homology"/>
<protein>
    <recommendedName>
        <fullName evidence="20">chitin deacetylase</fullName>
        <ecNumber evidence="20">3.5.1.41</ecNumber>
    </recommendedName>
</protein>
<evidence type="ECO:0000256" key="14">
    <source>
        <dbReference type="ARBA" id="ARBA00023180"/>
    </source>
</evidence>
<dbReference type="GO" id="GO:0009272">
    <property type="term" value="P:fungal-type cell wall biogenesis"/>
    <property type="evidence" value="ECO:0007669"/>
    <property type="project" value="UniProtKB-ARBA"/>
</dbReference>
<sequence length="693" mass="76398">MQLSAKLLIAALTATYASASMRSESKRSHIRLARRSPTNAADAAKIYGESQECQYYGDPGVTQMLKKTLPKPNTPAKILDGDDQANQVWQDIQNSGIIPGNVKVKKADNSGGPNMGVQDDGYDASSDPDCWWTASKCVKPKAKDVPSDLSSCPEPDTWGLTFDDGPNCSHNAFYDFLAEKKLKATMFLIGSNVADWPYQAQRAITDGHDICVHTWSHRYTTTFSNEQVFAELFYTIRVIKAVIGVTPTCWRPPFGDVDDRVRAIAAGLGLRTILWQEDTDDWNVVNVGKQKVEQNYQNIIDKADSESPIVLTHEIVNQTMQMFMDEYPKIEKAYKNLVPITACHNITNPYPENIKYPGFSDFVDGKRASGLPDINSIKSDPNAKFDIVPLSKQKQGFANPGQGGSGSSDDDSSDSGDSSGSSGGNSAAGLTASPGKGAIAAVLAAAAVETLNMGDQSKPNSSAWGPQLDVDPLASNGITIEWKTQDDNHETEKTQEPTIEEGELWKMIRLLKEVLKEPSRESNKPDETLQQMLEAMDVTQHPNNAEKSETATKALAMELRLEKISMDDAEYAHQLDKIRGRLGALVTRLNEDEMKPKDLNMDSSASRRVKASGLFARSMLATAFGLLLGVVLLLILVLHWFRFRALYLFEFTYHDPLYQDFYPLPSYVEPFLSPLVSYNVPFTVSNHGLTGMP</sequence>
<feature type="signal peptide" evidence="24">
    <location>
        <begin position="1"/>
        <end position="19"/>
    </location>
</feature>
<dbReference type="Pfam" id="PF01522">
    <property type="entry name" value="Polysacc_deac_1"/>
    <property type="match status" value="1"/>
</dbReference>
<evidence type="ECO:0000256" key="5">
    <source>
        <dbReference type="ARBA" id="ARBA00022475"/>
    </source>
</evidence>
<dbReference type="GO" id="GO:0004099">
    <property type="term" value="F:chitin deacetylase activity"/>
    <property type="evidence" value="ECO:0007669"/>
    <property type="project" value="UniProtKB-EC"/>
</dbReference>
<keyword evidence="5" id="KW-1003">Cell membrane</keyword>
<keyword evidence="16" id="KW-0170">Cobalt</keyword>
<dbReference type="Gene3D" id="3.20.20.370">
    <property type="entry name" value="Glycoside hydrolase/deacetylase"/>
    <property type="match status" value="1"/>
</dbReference>
<dbReference type="AlphaFoldDB" id="A0AAF0EEJ2"/>
<dbReference type="SUPFAM" id="SSF88713">
    <property type="entry name" value="Glycoside hydrolase/deacetylase"/>
    <property type="match status" value="1"/>
</dbReference>
<evidence type="ECO:0000256" key="1">
    <source>
        <dbReference type="ARBA" id="ARBA00001941"/>
    </source>
</evidence>
<evidence type="ECO:0000256" key="17">
    <source>
        <dbReference type="ARBA" id="ARBA00023288"/>
    </source>
</evidence>
<feature type="transmembrane region" description="Helical" evidence="23">
    <location>
        <begin position="614"/>
        <end position="641"/>
    </location>
</feature>
<keyword evidence="13 23" id="KW-0472">Membrane</keyword>
<keyword evidence="23" id="KW-0812">Transmembrane</keyword>
<dbReference type="PANTHER" id="PTHR10587">
    <property type="entry name" value="GLYCOSYL TRANSFERASE-RELATED"/>
    <property type="match status" value="1"/>
</dbReference>
<keyword evidence="17" id="KW-0449">Lipoprotein</keyword>
<keyword evidence="6" id="KW-0134">Cell wall</keyword>
<dbReference type="GO" id="GO:0006032">
    <property type="term" value="P:chitin catabolic process"/>
    <property type="evidence" value="ECO:0007669"/>
    <property type="project" value="UniProtKB-KW"/>
</dbReference>
<keyword evidence="10 24" id="KW-0732">Signal</keyword>
<evidence type="ECO:0000256" key="15">
    <source>
        <dbReference type="ARBA" id="ARBA00023277"/>
    </source>
</evidence>
<evidence type="ECO:0000256" key="10">
    <source>
        <dbReference type="ARBA" id="ARBA00022729"/>
    </source>
</evidence>
<feature type="region of interest" description="Disordered" evidence="22">
    <location>
        <begin position="391"/>
        <end position="430"/>
    </location>
</feature>
<evidence type="ECO:0000256" key="20">
    <source>
        <dbReference type="ARBA" id="ARBA00024056"/>
    </source>
</evidence>
<dbReference type="EC" id="3.5.1.41" evidence="20"/>
<keyword evidence="18" id="KW-0961">Cell wall biogenesis/degradation</keyword>
<dbReference type="PROSITE" id="PS51677">
    <property type="entry name" value="NODB"/>
    <property type="match status" value="1"/>
</dbReference>
<feature type="domain" description="NodB homology" evidence="25">
    <location>
        <begin position="156"/>
        <end position="343"/>
    </location>
</feature>
<accession>A0AAF0EEJ2</accession>
<evidence type="ECO:0000256" key="12">
    <source>
        <dbReference type="ARBA" id="ARBA00023024"/>
    </source>
</evidence>
<evidence type="ECO:0000256" key="9">
    <source>
        <dbReference type="ARBA" id="ARBA00022723"/>
    </source>
</evidence>
<feature type="chain" id="PRO_5041929686" description="chitin deacetylase" evidence="24">
    <location>
        <begin position="20"/>
        <end position="693"/>
    </location>
</feature>
<evidence type="ECO:0000313" key="27">
    <source>
        <dbReference type="Proteomes" id="UP001220961"/>
    </source>
</evidence>
<comment type="cofactor">
    <cofactor evidence="1">
        <name>Co(2+)</name>
        <dbReference type="ChEBI" id="CHEBI:48828"/>
    </cofactor>
</comment>
<evidence type="ECO:0000256" key="16">
    <source>
        <dbReference type="ARBA" id="ARBA00023285"/>
    </source>
</evidence>
<keyword evidence="15" id="KW-0119">Carbohydrate metabolism</keyword>
<gene>
    <name evidence="26" type="ORF">MCAP1_003502</name>
</gene>
<keyword evidence="12" id="KW-0146">Chitin degradation</keyword>
<evidence type="ECO:0000256" key="24">
    <source>
        <dbReference type="SAM" id="SignalP"/>
    </source>
</evidence>
<evidence type="ECO:0000256" key="6">
    <source>
        <dbReference type="ARBA" id="ARBA00022512"/>
    </source>
</evidence>
<organism evidence="26 27">
    <name type="scientific">Malassezia caprae</name>
    <dbReference type="NCBI Taxonomy" id="1381934"/>
    <lineage>
        <taxon>Eukaryota</taxon>
        <taxon>Fungi</taxon>
        <taxon>Dikarya</taxon>
        <taxon>Basidiomycota</taxon>
        <taxon>Ustilaginomycotina</taxon>
        <taxon>Malasseziomycetes</taxon>
        <taxon>Malasseziales</taxon>
        <taxon>Malasseziaceae</taxon>
        <taxon>Malassezia</taxon>
    </lineage>
</organism>
<evidence type="ECO:0000313" key="26">
    <source>
        <dbReference type="EMBL" id="WFD21241.1"/>
    </source>
</evidence>
<name>A0AAF0EEJ2_9BASI</name>
<evidence type="ECO:0000259" key="25">
    <source>
        <dbReference type="PROSITE" id="PS51677"/>
    </source>
</evidence>
<evidence type="ECO:0000256" key="23">
    <source>
        <dbReference type="SAM" id="Phobius"/>
    </source>
</evidence>
<dbReference type="PANTHER" id="PTHR10587:SF98">
    <property type="entry name" value="CHITIN DEACETYLASE"/>
    <property type="match status" value="1"/>
</dbReference>
<dbReference type="FunFam" id="3.20.20.370:FF:000004">
    <property type="entry name" value="Related to Chitin deacetylase"/>
    <property type="match status" value="1"/>
</dbReference>
<dbReference type="CDD" id="cd10952">
    <property type="entry name" value="CE4_MrCDA_like"/>
    <property type="match status" value="1"/>
</dbReference>
<evidence type="ECO:0000256" key="3">
    <source>
        <dbReference type="ARBA" id="ARBA00004609"/>
    </source>
</evidence>
<evidence type="ECO:0000256" key="4">
    <source>
        <dbReference type="ARBA" id="ARBA00010973"/>
    </source>
</evidence>
<evidence type="ECO:0000256" key="7">
    <source>
        <dbReference type="ARBA" id="ARBA00022525"/>
    </source>
</evidence>
<keyword evidence="23" id="KW-1133">Transmembrane helix</keyword>
<keyword evidence="11" id="KW-0378">Hydrolase</keyword>
<keyword evidence="14" id="KW-0325">Glycoprotein</keyword>
<evidence type="ECO:0000256" key="2">
    <source>
        <dbReference type="ARBA" id="ARBA00004191"/>
    </source>
</evidence>
<comment type="similarity">
    <text evidence="4">Belongs to the polysaccharide deacetylase family.</text>
</comment>
<evidence type="ECO:0000256" key="18">
    <source>
        <dbReference type="ARBA" id="ARBA00023316"/>
    </source>
</evidence>